<evidence type="ECO:0000259" key="9">
    <source>
        <dbReference type="PROSITE" id="PS52029"/>
    </source>
</evidence>
<evidence type="ECO:0000256" key="1">
    <source>
        <dbReference type="ARBA" id="ARBA00004752"/>
    </source>
</evidence>
<keyword evidence="6 7" id="KW-0961">Cell wall biogenesis/degradation</keyword>
<dbReference type="PANTHER" id="PTHR30582:SF2">
    <property type="entry name" value="L,D-TRANSPEPTIDASE YCIB-RELATED"/>
    <property type="match status" value="1"/>
</dbReference>
<keyword evidence="3 7" id="KW-0133">Cell shape</keyword>
<dbReference type="PANTHER" id="PTHR30582">
    <property type="entry name" value="L,D-TRANSPEPTIDASE"/>
    <property type="match status" value="1"/>
</dbReference>
<dbReference type="Gene3D" id="2.60.40.3780">
    <property type="match status" value="1"/>
</dbReference>
<gene>
    <name evidence="10" type="ORF">DFJ69_5021</name>
</gene>
<dbReference type="InterPro" id="IPR038063">
    <property type="entry name" value="Transpep_catalytic_dom"/>
</dbReference>
<feature type="active site" description="Proton donor/acceptor" evidence="7">
    <location>
        <position position="366"/>
    </location>
</feature>
<evidence type="ECO:0000313" key="11">
    <source>
        <dbReference type="Proteomes" id="UP000256661"/>
    </source>
</evidence>
<evidence type="ECO:0000256" key="5">
    <source>
        <dbReference type="ARBA" id="ARBA00023315"/>
    </source>
</evidence>
<evidence type="ECO:0000256" key="3">
    <source>
        <dbReference type="ARBA" id="ARBA00022960"/>
    </source>
</evidence>
<protein>
    <submittedName>
        <fullName evidence="10">Lipoprotein-anchoring transpeptidase ErfK/SrfK</fullName>
    </submittedName>
</protein>
<feature type="active site" description="Nucleophile" evidence="7">
    <location>
        <position position="384"/>
    </location>
</feature>
<feature type="domain" description="L,D-TPase catalytic" evidence="9">
    <location>
        <begin position="280"/>
        <end position="408"/>
    </location>
</feature>
<comment type="pathway">
    <text evidence="1 7">Cell wall biogenesis; peptidoglycan biosynthesis.</text>
</comment>
<dbReference type="GO" id="GO:0005576">
    <property type="term" value="C:extracellular region"/>
    <property type="evidence" value="ECO:0007669"/>
    <property type="project" value="TreeGrafter"/>
</dbReference>
<dbReference type="InterPro" id="IPR005490">
    <property type="entry name" value="LD_TPept_cat_dom"/>
</dbReference>
<feature type="compositionally biased region" description="Low complexity" evidence="8">
    <location>
        <begin position="455"/>
        <end position="480"/>
    </location>
</feature>
<comment type="caution">
    <text evidence="10">The sequence shown here is derived from an EMBL/GenBank/DDBJ whole genome shotgun (WGS) entry which is preliminary data.</text>
</comment>
<dbReference type="Proteomes" id="UP000256661">
    <property type="component" value="Unassembled WGS sequence"/>
</dbReference>
<dbReference type="Pfam" id="PF03734">
    <property type="entry name" value="YkuD"/>
    <property type="match status" value="1"/>
</dbReference>
<dbReference type="GO" id="GO:0016746">
    <property type="term" value="F:acyltransferase activity"/>
    <property type="evidence" value="ECO:0007669"/>
    <property type="project" value="UniProtKB-KW"/>
</dbReference>
<dbReference type="UniPathway" id="UPA00219"/>
<dbReference type="GO" id="GO:0018104">
    <property type="term" value="P:peptidoglycan-protein cross-linking"/>
    <property type="evidence" value="ECO:0007669"/>
    <property type="project" value="TreeGrafter"/>
</dbReference>
<evidence type="ECO:0000256" key="8">
    <source>
        <dbReference type="SAM" id="MobiDB-lite"/>
    </source>
</evidence>
<dbReference type="GO" id="GO:0071972">
    <property type="term" value="F:peptidoglycan L,D-transpeptidase activity"/>
    <property type="evidence" value="ECO:0007669"/>
    <property type="project" value="TreeGrafter"/>
</dbReference>
<name>A0A3D9SUQ0_9ACTN</name>
<feature type="region of interest" description="Disordered" evidence="8">
    <location>
        <begin position="441"/>
        <end position="480"/>
    </location>
</feature>
<keyword evidence="5" id="KW-0012">Acyltransferase</keyword>
<evidence type="ECO:0000256" key="7">
    <source>
        <dbReference type="PROSITE-ProRule" id="PRU01373"/>
    </source>
</evidence>
<keyword evidence="11" id="KW-1185">Reference proteome</keyword>
<evidence type="ECO:0000256" key="6">
    <source>
        <dbReference type="ARBA" id="ARBA00023316"/>
    </source>
</evidence>
<evidence type="ECO:0000313" key="10">
    <source>
        <dbReference type="EMBL" id="REE99508.1"/>
    </source>
</evidence>
<dbReference type="Pfam" id="PF17964">
    <property type="entry name" value="Big_10"/>
    <property type="match status" value="1"/>
</dbReference>
<accession>A0A3D9SUQ0</accession>
<dbReference type="Gene3D" id="2.40.440.10">
    <property type="entry name" value="L,D-transpeptidase catalytic domain-like"/>
    <property type="match status" value="1"/>
</dbReference>
<evidence type="ECO:0000256" key="4">
    <source>
        <dbReference type="ARBA" id="ARBA00022984"/>
    </source>
</evidence>
<dbReference type="SUPFAM" id="SSF141523">
    <property type="entry name" value="L,D-transpeptidase catalytic domain-like"/>
    <property type="match status" value="1"/>
</dbReference>
<proteinExistence type="predicted"/>
<keyword evidence="2" id="KW-0808">Transferase</keyword>
<dbReference type="PROSITE" id="PS52029">
    <property type="entry name" value="LD_TPASE"/>
    <property type="match status" value="1"/>
</dbReference>
<dbReference type="CDD" id="cd16913">
    <property type="entry name" value="YkuD_like"/>
    <property type="match status" value="1"/>
</dbReference>
<dbReference type="EMBL" id="QTTT01000001">
    <property type="protein sequence ID" value="REE99508.1"/>
    <property type="molecule type" value="Genomic_DNA"/>
</dbReference>
<dbReference type="GO" id="GO:0008360">
    <property type="term" value="P:regulation of cell shape"/>
    <property type="evidence" value="ECO:0007669"/>
    <property type="project" value="UniProtKB-UniRule"/>
</dbReference>
<sequence>MTRAAIGAILHSSGLRIFAGKTGHCGARVVQTNARGVVRVDVNVRRSEARRFLRPGVALSVAVTLAAGLAGCAEERRPDPAARPVGLTVVPRAPSLTSVPPDSPIEVRAAHGTLQNVTVRARGADVEGVAGGDRSHWRSRWSLTPGTRYDVAATALGADGRTRTVTSTFTTQKVKQAVATTIEAPDRGETVGVGMPIILRFSRKVADRAAVERALEVRSSKRVEGAWHWFDDQSVVFRTHRHWPAHTDVRLIGHLNGVRAVRNGYATKDLDLRFKTGDSHVSVANAKTHRMIVYRNGKRIRNFPISMGRGGILKYTTTNGHHLTMDKGNPVIMDSSTVGCGPGCPDYYRQTVYWSVRISNSGEYAHSAPWSTGSQGHANVSHGCVNMSPSAARWFYNFSLRGDPYRVTGTKRELEPENGWGYWQLSWKKWVAGSALKQALSIGPDGSEPLPQVQAARPPSRKPAPTSSPSAAIPSATPRR</sequence>
<dbReference type="GO" id="GO:0071555">
    <property type="term" value="P:cell wall organization"/>
    <property type="evidence" value="ECO:0007669"/>
    <property type="project" value="UniProtKB-UniRule"/>
</dbReference>
<reference evidence="10 11" key="1">
    <citation type="submission" date="2018-08" db="EMBL/GenBank/DDBJ databases">
        <title>Sequencing the genomes of 1000 actinobacteria strains.</title>
        <authorList>
            <person name="Klenk H.-P."/>
        </authorList>
    </citation>
    <scope>NUCLEOTIDE SEQUENCE [LARGE SCALE GENOMIC DNA]</scope>
    <source>
        <strain evidence="10 11">DSM 43927</strain>
    </source>
</reference>
<dbReference type="InterPro" id="IPR041280">
    <property type="entry name" value="Big_10"/>
</dbReference>
<keyword evidence="4 7" id="KW-0573">Peptidoglycan synthesis</keyword>
<organism evidence="10 11">
    <name type="scientific">Thermomonospora umbrina</name>
    <dbReference type="NCBI Taxonomy" id="111806"/>
    <lineage>
        <taxon>Bacteria</taxon>
        <taxon>Bacillati</taxon>
        <taxon>Actinomycetota</taxon>
        <taxon>Actinomycetes</taxon>
        <taxon>Streptosporangiales</taxon>
        <taxon>Thermomonosporaceae</taxon>
        <taxon>Thermomonospora</taxon>
    </lineage>
</organism>
<dbReference type="InterPro" id="IPR050979">
    <property type="entry name" value="LD-transpeptidase"/>
</dbReference>
<dbReference type="Gene3D" id="2.60.40.3710">
    <property type="match status" value="1"/>
</dbReference>
<keyword evidence="10" id="KW-0449">Lipoprotein</keyword>
<evidence type="ECO:0000256" key="2">
    <source>
        <dbReference type="ARBA" id="ARBA00022679"/>
    </source>
</evidence>
<dbReference type="AlphaFoldDB" id="A0A3D9SUQ0"/>